<organism evidence="12 13">
    <name type="scientific">Chionoecetes opilio</name>
    <name type="common">Atlantic snow crab</name>
    <name type="synonym">Cancer opilio</name>
    <dbReference type="NCBI Taxonomy" id="41210"/>
    <lineage>
        <taxon>Eukaryota</taxon>
        <taxon>Metazoa</taxon>
        <taxon>Ecdysozoa</taxon>
        <taxon>Arthropoda</taxon>
        <taxon>Crustacea</taxon>
        <taxon>Multicrustacea</taxon>
        <taxon>Malacostraca</taxon>
        <taxon>Eumalacostraca</taxon>
        <taxon>Eucarida</taxon>
        <taxon>Decapoda</taxon>
        <taxon>Pleocyemata</taxon>
        <taxon>Brachyura</taxon>
        <taxon>Eubrachyura</taxon>
        <taxon>Majoidea</taxon>
        <taxon>Majidae</taxon>
        <taxon>Chionoecetes</taxon>
    </lineage>
</organism>
<evidence type="ECO:0000256" key="1">
    <source>
        <dbReference type="ARBA" id="ARBA00004123"/>
    </source>
</evidence>
<dbReference type="GO" id="GO:0003677">
    <property type="term" value="F:DNA binding"/>
    <property type="evidence" value="ECO:0007669"/>
    <property type="project" value="UniProtKB-KW"/>
</dbReference>
<keyword evidence="5" id="KW-0862">Zinc</keyword>
<keyword evidence="8" id="KW-0804">Transcription</keyword>
<sequence>MACEACGRVFRSGVDLTRHIRTHTGEKPFHCPHCPYRAAHKSNVHRHCLSSGWAAGAGSSSSAPSSVSWCGGGGGGSVVVSLGDRQYSCGYCLYSSRSRVDLDKHIRTHTGEKPFKCPYCVYMSGDKSNFRRHVLGVHKVHYTDLGTPTHGPKLSPPATTHAFTPTVQAEPQDCLTPSADTTPAS</sequence>
<evidence type="ECO:0000256" key="10">
    <source>
        <dbReference type="PROSITE-ProRule" id="PRU00042"/>
    </source>
</evidence>
<comment type="caution">
    <text evidence="12">The sequence shown here is derived from an EMBL/GenBank/DDBJ whole genome shotgun (WGS) entry which is preliminary data.</text>
</comment>
<keyword evidence="6" id="KW-0805">Transcription regulation</keyword>
<dbReference type="AlphaFoldDB" id="A0A8J4YPM3"/>
<keyword evidence="2" id="KW-0479">Metal-binding</keyword>
<evidence type="ECO:0000256" key="2">
    <source>
        <dbReference type="ARBA" id="ARBA00022723"/>
    </source>
</evidence>
<dbReference type="OrthoDB" id="6330646at2759"/>
<gene>
    <name evidence="12" type="primary">ZNF513</name>
    <name evidence="12" type="ORF">GWK47_033529</name>
</gene>
<dbReference type="Proteomes" id="UP000770661">
    <property type="component" value="Unassembled WGS sequence"/>
</dbReference>
<dbReference type="SUPFAM" id="SSF57667">
    <property type="entry name" value="beta-beta-alpha zinc fingers"/>
    <property type="match status" value="2"/>
</dbReference>
<dbReference type="EMBL" id="JACEEZ010002786">
    <property type="protein sequence ID" value="KAG0727961.1"/>
    <property type="molecule type" value="Genomic_DNA"/>
</dbReference>
<dbReference type="PROSITE" id="PS00028">
    <property type="entry name" value="ZINC_FINGER_C2H2_1"/>
    <property type="match status" value="1"/>
</dbReference>
<evidence type="ECO:0000256" key="5">
    <source>
        <dbReference type="ARBA" id="ARBA00022833"/>
    </source>
</evidence>
<feature type="domain" description="C2H2-type" evidence="11">
    <location>
        <begin position="87"/>
        <end position="114"/>
    </location>
</feature>
<evidence type="ECO:0000256" key="4">
    <source>
        <dbReference type="ARBA" id="ARBA00022771"/>
    </source>
</evidence>
<keyword evidence="13" id="KW-1185">Reference proteome</keyword>
<evidence type="ECO:0000256" key="3">
    <source>
        <dbReference type="ARBA" id="ARBA00022737"/>
    </source>
</evidence>
<dbReference type="InterPro" id="IPR050589">
    <property type="entry name" value="Ikaros_C2H2-ZF"/>
</dbReference>
<protein>
    <submittedName>
        <fullName evidence="12">Zinc finger protein 513</fullName>
    </submittedName>
</protein>
<evidence type="ECO:0000256" key="9">
    <source>
        <dbReference type="ARBA" id="ARBA00023242"/>
    </source>
</evidence>
<accession>A0A8J4YPM3</accession>
<evidence type="ECO:0000313" key="12">
    <source>
        <dbReference type="EMBL" id="KAG0727961.1"/>
    </source>
</evidence>
<comment type="subcellular location">
    <subcellularLocation>
        <location evidence="1">Nucleus</location>
    </subcellularLocation>
</comment>
<dbReference type="GO" id="GO:0005634">
    <property type="term" value="C:nucleus"/>
    <property type="evidence" value="ECO:0007669"/>
    <property type="project" value="UniProtKB-SubCell"/>
</dbReference>
<evidence type="ECO:0000313" key="13">
    <source>
        <dbReference type="Proteomes" id="UP000770661"/>
    </source>
</evidence>
<keyword evidence="9" id="KW-0539">Nucleus</keyword>
<dbReference type="PROSITE" id="PS50157">
    <property type="entry name" value="ZINC_FINGER_C2H2_2"/>
    <property type="match status" value="2"/>
</dbReference>
<dbReference type="Pfam" id="PF00096">
    <property type="entry name" value="zf-C2H2"/>
    <property type="match status" value="2"/>
</dbReference>
<dbReference type="Gene3D" id="3.30.160.60">
    <property type="entry name" value="Classic Zinc Finger"/>
    <property type="match status" value="4"/>
</dbReference>
<dbReference type="InterPro" id="IPR013087">
    <property type="entry name" value="Znf_C2H2_type"/>
</dbReference>
<dbReference type="InterPro" id="IPR036236">
    <property type="entry name" value="Znf_C2H2_sf"/>
</dbReference>
<evidence type="ECO:0000256" key="6">
    <source>
        <dbReference type="ARBA" id="ARBA00023015"/>
    </source>
</evidence>
<keyword evidence="3" id="KW-0677">Repeat</keyword>
<reference evidence="12" key="1">
    <citation type="submission" date="2020-07" db="EMBL/GenBank/DDBJ databases">
        <title>The High-quality genome of the commercially important snow crab, Chionoecetes opilio.</title>
        <authorList>
            <person name="Jeong J.-H."/>
            <person name="Ryu S."/>
        </authorList>
    </citation>
    <scope>NUCLEOTIDE SEQUENCE</scope>
    <source>
        <strain evidence="12">MADBK_172401_WGS</strain>
        <tissue evidence="12">Digestive gland</tissue>
    </source>
</reference>
<dbReference type="SMART" id="SM00355">
    <property type="entry name" value="ZnF_C2H2"/>
    <property type="match status" value="4"/>
</dbReference>
<evidence type="ECO:0000256" key="8">
    <source>
        <dbReference type="ARBA" id="ARBA00023163"/>
    </source>
</evidence>
<dbReference type="GO" id="GO:0008270">
    <property type="term" value="F:zinc ion binding"/>
    <property type="evidence" value="ECO:0007669"/>
    <property type="project" value="UniProtKB-KW"/>
</dbReference>
<name>A0A8J4YPM3_CHIOP</name>
<evidence type="ECO:0000256" key="7">
    <source>
        <dbReference type="ARBA" id="ARBA00023125"/>
    </source>
</evidence>
<dbReference type="FunFam" id="3.30.160.60:FF:000446">
    <property type="entry name" value="Zinc finger protein"/>
    <property type="match status" value="1"/>
</dbReference>
<keyword evidence="4 10" id="KW-0863">Zinc-finger</keyword>
<keyword evidence="7" id="KW-0238">DNA-binding</keyword>
<proteinExistence type="predicted"/>
<evidence type="ECO:0000259" key="11">
    <source>
        <dbReference type="PROSITE" id="PS50157"/>
    </source>
</evidence>
<dbReference type="PANTHER" id="PTHR24404">
    <property type="entry name" value="ZINC FINGER PROTEIN"/>
    <property type="match status" value="1"/>
</dbReference>
<dbReference type="Pfam" id="PF13909">
    <property type="entry name" value="zf-H2C2_5"/>
    <property type="match status" value="1"/>
</dbReference>
<dbReference type="FunFam" id="3.30.160.60:FF:000965">
    <property type="entry name" value="Neurotrophin receptor-interacting factor homolog"/>
    <property type="match status" value="1"/>
</dbReference>
<feature type="domain" description="C2H2-type" evidence="11">
    <location>
        <begin position="1"/>
        <end position="28"/>
    </location>
</feature>